<feature type="compositionally biased region" description="Polar residues" evidence="9">
    <location>
        <begin position="275"/>
        <end position="284"/>
    </location>
</feature>
<dbReference type="SUPFAM" id="SSF57959">
    <property type="entry name" value="Leucine zipper domain"/>
    <property type="match status" value="1"/>
</dbReference>
<feature type="compositionally biased region" description="Low complexity" evidence="9">
    <location>
        <begin position="546"/>
        <end position="561"/>
    </location>
</feature>
<evidence type="ECO:0000256" key="8">
    <source>
        <dbReference type="SAM" id="Coils"/>
    </source>
</evidence>
<organism evidence="12">
    <name type="scientific">Ananas comosus var. bracteatus</name>
    <name type="common">red pineapple</name>
    <dbReference type="NCBI Taxonomy" id="296719"/>
    <lineage>
        <taxon>Eukaryota</taxon>
        <taxon>Viridiplantae</taxon>
        <taxon>Streptophyta</taxon>
        <taxon>Embryophyta</taxon>
        <taxon>Tracheophyta</taxon>
        <taxon>Spermatophyta</taxon>
        <taxon>Magnoliopsida</taxon>
        <taxon>Liliopsida</taxon>
        <taxon>Poales</taxon>
        <taxon>Bromeliaceae</taxon>
        <taxon>Bromelioideae</taxon>
        <taxon>Ananas</taxon>
    </lineage>
</organism>
<keyword evidence="8" id="KW-0175">Coiled coil</keyword>
<evidence type="ECO:0000256" key="10">
    <source>
        <dbReference type="SAM" id="Phobius"/>
    </source>
</evidence>
<feature type="domain" description="BZIP" evidence="11">
    <location>
        <begin position="417"/>
        <end position="480"/>
    </location>
</feature>
<reference evidence="12" key="1">
    <citation type="submission" date="2020-07" db="EMBL/GenBank/DDBJ databases">
        <authorList>
            <person name="Lin J."/>
        </authorList>
    </citation>
    <scope>NUCLEOTIDE SEQUENCE</scope>
</reference>
<feature type="compositionally biased region" description="Pro residues" evidence="9">
    <location>
        <begin position="199"/>
        <end position="219"/>
    </location>
</feature>
<dbReference type="Gene3D" id="1.20.5.170">
    <property type="match status" value="1"/>
</dbReference>
<evidence type="ECO:0000256" key="7">
    <source>
        <dbReference type="ARBA" id="ARBA00054342"/>
    </source>
</evidence>
<evidence type="ECO:0000259" key="11">
    <source>
        <dbReference type="PROSITE" id="PS50217"/>
    </source>
</evidence>
<feature type="region of interest" description="Disordered" evidence="9">
    <location>
        <begin position="546"/>
        <end position="568"/>
    </location>
</feature>
<dbReference type="Pfam" id="PF00170">
    <property type="entry name" value="bZIP_1"/>
    <property type="match status" value="1"/>
</dbReference>
<comment type="function">
    <text evidence="7">Transcription factor probably involved in vascular development and shoot tissue organization. Binds to the DNA sequence 5'-CCGAGTGTGCCCCTGG-3' present in the promoter region Box II of the phloem-specific rice tungro bacilliform virus (RTBV) promoter. May regulate tissue-specific expression of the RTBV promoter and virus replication.</text>
</comment>
<keyword evidence="5" id="KW-0804">Transcription</keyword>
<dbReference type="InterPro" id="IPR046347">
    <property type="entry name" value="bZIP_sf"/>
</dbReference>
<dbReference type="CDD" id="cd14703">
    <property type="entry name" value="bZIP_plant_RF2"/>
    <property type="match status" value="1"/>
</dbReference>
<feature type="compositionally biased region" description="Basic and acidic residues" evidence="9">
    <location>
        <begin position="285"/>
        <end position="294"/>
    </location>
</feature>
<dbReference type="PANTHER" id="PTHR13690:SF80">
    <property type="entry name" value="BZIP TRANSCRIPTION FACTOR FAMILY PROTEIN-RELATED"/>
    <property type="match status" value="1"/>
</dbReference>
<dbReference type="SMART" id="SM00338">
    <property type="entry name" value="BRLZ"/>
    <property type="match status" value="1"/>
</dbReference>
<evidence type="ECO:0000256" key="1">
    <source>
        <dbReference type="ARBA" id="ARBA00004123"/>
    </source>
</evidence>
<feature type="region of interest" description="Disordered" evidence="9">
    <location>
        <begin position="47"/>
        <end position="76"/>
    </location>
</feature>
<feature type="transmembrane region" description="Helical" evidence="10">
    <location>
        <begin position="85"/>
        <end position="110"/>
    </location>
</feature>
<feature type="compositionally biased region" description="Low complexity" evidence="9">
    <location>
        <begin position="187"/>
        <end position="198"/>
    </location>
</feature>
<keyword evidence="10" id="KW-1133">Transmembrane helix</keyword>
<dbReference type="AlphaFoldDB" id="A0A6V7QD01"/>
<dbReference type="PANTHER" id="PTHR13690">
    <property type="entry name" value="TRANSCRIPTION FACTOR POSF21-RELATED"/>
    <property type="match status" value="1"/>
</dbReference>
<sequence length="568" mass="61481">MLHKSPSFIAVDCLYPTVEIHKWKIVAFDRRVGVGVGVGVGADAEAREPRGAANRRSVRAVPPGGDGPRSFAAHGLPPGPPPDALLVRFGFGFGFGFVFVFVFVFFLPYLHIPPPPSAHGFGFGGGHSRSLSQPAFFPLDSLPPLSPSPSPSPSPAPAPEERGGTPPPLGRAAPARGGARGSRPARRTAAPTATSPSGSSPPPPLPPPPPPPHPAPPPPHRPRALRRLPKTAPLSPPPPPPQQPFVKQESSDWEREANSNADGDDLFNAYMNLDSLETLNSSGNTEDKREDLDSRASGTRTNNDSSDNEAESSVSEKLPTGKKEGTKRSASGDPVPVNPRHVRSVSVDSFMGKLNFEDESPKPSPSPGGQAGLLSRSGSLDENTNEFNLEFGNGEFSPAEMKKIMENDKLAEMALTDPKRVKRILANRQSAARSKERKMRYISELEHKVQILQTEATTLSAQLTLLQRDSAGLTSENNELKFRLQAMEQQAQLRDALNEALTAEVQRLKLATGEISEAHLSKGLNQQISLNSQIYQLQQLQLQQQQHQQQQQQQQQQNNSNAKPDQNK</sequence>
<evidence type="ECO:0000256" key="5">
    <source>
        <dbReference type="ARBA" id="ARBA00023163"/>
    </source>
</evidence>
<feature type="compositionally biased region" description="Pro residues" evidence="9">
    <location>
        <begin position="234"/>
        <end position="243"/>
    </location>
</feature>
<dbReference type="GO" id="GO:0003677">
    <property type="term" value="F:DNA binding"/>
    <property type="evidence" value="ECO:0007669"/>
    <property type="project" value="UniProtKB-KW"/>
</dbReference>
<keyword evidence="6" id="KW-0539">Nucleus</keyword>
<evidence type="ECO:0000256" key="9">
    <source>
        <dbReference type="SAM" id="MobiDB-lite"/>
    </source>
</evidence>
<keyword evidence="3" id="KW-0805">Transcription regulation</keyword>
<gene>
    <name evidence="12" type="ORF">CB5_LOCUS23936</name>
</gene>
<comment type="subcellular location">
    <subcellularLocation>
        <location evidence="1">Nucleus</location>
    </subcellularLocation>
</comment>
<name>A0A6V7QD01_ANACO</name>
<feature type="compositionally biased region" description="Polar residues" evidence="9">
    <location>
        <begin position="376"/>
        <end position="387"/>
    </location>
</feature>
<feature type="compositionally biased region" description="Pro residues" evidence="9">
    <location>
        <begin position="144"/>
        <end position="158"/>
    </location>
</feature>
<dbReference type="EMBL" id="LR862135">
    <property type="protein sequence ID" value="CAD1840725.1"/>
    <property type="molecule type" value="Genomic_DNA"/>
</dbReference>
<evidence type="ECO:0000256" key="4">
    <source>
        <dbReference type="ARBA" id="ARBA00023125"/>
    </source>
</evidence>
<keyword evidence="10" id="KW-0812">Transmembrane</keyword>
<dbReference type="PROSITE" id="PS50217">
    <property type="entry name" value="BZIP"/>
    <property type="match status" value="1"/>
</dbReference>
<dbReference type="GO" id="GO:0005634">
    <property type="term" value="C:nucleus"/>
    <property type="evidence" value="ECO:0007669"/>
    <property type="project" value="UniProtKB-SubCell"/>
</dbReference>
<comment type="similarity">
    <text evidence="2">Belongs to the bZIP family.</text>
</comment>
<keyword evidence="10" id="KW-0472">Membrane</keyword>
<evidence type="ECO:0000313" key="12">
    <source>
        <dbReference type="EMBL" id="CAD1840725.1"/>
    </source>
</evidence>
<dbReference type="InterPro" id="IPR044759">
    <property type="entry name" value="bZIP_RF2"/>
</dbReference>
<dbReference type="FunFam" id="1.20.5.170:FF:000009">
    <property type="entry name" value="probable transcription factor PosF21"/>
    <property type="match status" value="1"/>
</dbReference>
<evidence type="ECO:0000256" key="2">
    <source>
        <dbReference type="ARBA" id="ARBA00007163"/>
    </source>
</evidence>
<keyword evidence="4" id="KW-0238">DNA-binding</keyword>
<dbReference type="InterPro" id="IPR004827">
    <property type="entry name" value="bZIP"/>
</dbReference>
<accession>A0A6V7QD01</accession>
<proteinExistence type="inferred from homology"/>
<dbReference type="GO" id="GO:0003700">
    <property type="term" value="F:DNA-binding transcription factor activity"/>
    <property type="evidence" value="ECO:0007669"/>
    <property type="project" value="InterPro"/>
</dbReference>
<evidence type="ECO:0000256" key="6">
    <source>
        <dbReference type="ARBA" id="ARBA00023242"/>
    </source>
</evidence>
<feature type="compositionally biased region" description="Basic residues" evidence="9">
    <location>
        <begin position="220"/>
        <end position="229"/>
    </location>
</feature>
<feature type="compositionally biased region" description="Low complexity" evidence="9">
    <location>
        <begin position="134"/>
        <end position="143"/>
    </location>
</feature>
<feature type="coiled-coil region" evidence="8">
    <location>
        <begin position="442"/>
        <end position="490"/>
    </location>
</feature>
<protein>
    <recommendedName>
        <fullName evidence="11">BZIP domain-containing protein</fullName>
    </recommendedName>
</protein>
<feature type="region of interest" description="Disordered" evidence="9">
    <location>
        <begin position="132"/>
        <end position="393"/>
    </location>
</feature>
<evidence type="ECO:0000256" key="3">
    <source>
        <dbReference type="ARBA" id="ARBA00023015"/>
    </source>
</evidence>